<dbReference type="GO" id="GO:0000423">
    <property type="term" value="P:mitophagy"/>
    <property type="evidence" value="ECO:0007669"/>
    <property type="project" value="TreeGrafter"/>
</dbReference>
<dbReference type="GO" id="GO:0000407">
    <property type="term" value="C:phagophore assembly site"/>
    <property type="evidence" value="ECO:0007669"/>
    <property type="project" value="TreeGrafter"/>
</dbReference>
<feature type="domain" description="Autophagy-related protein 13 N-terminal" evidence="3">
    <location>
        <begin position="94"/>
        <end position="185"/>
    </location>
</feature>
<dbReference type="Proteomes" id="UP001489004">
    <property type="component" value="Unassembled WGS sequence"/>
</dbReference>
<feature type="compositionally biased region" description="Gly residues" evidence="2">
    <location>
        <begin position="802"/>
        <end position="811"/>
    </location>
</feature>
<reference evidence="4 5" key="1">
    <citation type="journal article" date="2024" name="Nat. Commun.">
        <title>Phylogenomics reveals the evolutionary origins of lichenization in chlorophyte algae.</title>
        <authorList>
            <person name="Puginier C."/>
            <person name="Libourel C."/>
            <person name="Otte J."/>
            <person name="Skaloud P."/>
            <person name="Haon M."/>
            <person name="Grisel S."/>
            <person name="Petersen M."/>
            <person name="Berrin J.G."/>
            <person name="Delaux P.M."/>
            <person name="Dal Grande F."/>
            <person name="Keller J."/>
        </authorList>
    </citation>
    <scope>NUCLEOTIDE SEQUENCE [LARGE SCALE GENOMIC DNA]</scope>
    <source>
        <strain evidence="4 5">SAG 2043</strain>
    </source>
</reference>
<evidence type="ECO:0000259" key="3">
    <source>
        <dbReference type="Pfam" id="PF10033"/>
    </source>
</evidence>
<dbReference type="PANTHER" id="PTHR13430">
    <property type="match status" value="1"/>
</dbReference>
<gene>
    <name evidence="4" type="ORF">WJX72_004459</name>
</gene>
<dbReference type="InterPro" id="IPR040182">
    <property type="entry name" value="ATG13"/>
</dbReference>
<protein>
    <recommendedName>
        <fullName evidence="3">Autophagy-related protein 13 N-terminal domain-containing protein</fullName>
    </recommendedName>
</protein>
<dbReference type="EMBL" id="JALJOR010000002">
    <property type="protein sequence ID" value="KAK9823656.1"/>
    <property type="molecule type" value="Genomic_DNA"/>
</dbReference>
<evidence type="ECO:0000256" key="2">
    <source>
        <dbReference type="SAM" id="MobiDB-lite"/>
    </source>
</evidence>
<evidence type="ECO:0000313" key="4">
    <source>
        <dbReference type="EMBL" id="KAK9823656.1"/>
    </source>
</evidence>
<dbReference type="Gene3D" id="3.30.900.10">
    <property type="entry name" value="HORMA domain"/>
    <property type="match status" value="2"/>
</dbReference>
<feature type="region of interest" description="Disordered" evidence="2">
    <location>
        <begin position="228"/>
        <end position="248"/>
    </location>
</feature>
<keyword evidence="5" id="KW-1185">Reference proteome</keyword>
<dbReference type="Gene3D" id="1.25.40.10">
    <property type="entry name" value="Tetratricopeptide repeat domain"/>
    <property type="match status" value="1"/>
</dbReference>
<name>A0AAW1QRA2_9CHLO</name>
<feature type="compositionally biased region" description="Low complexity" evidence="2">
    <location>
        <begin position="322"/>
        <end position="337"/>
    </location>
</feature>
<dbReference type="InterPro" id="IPR011990">
    <property type="entry name" value="TPR-like_helical_dom_sf"/>
</dbReference>
<dbReference type="GO" id="GO:0005829">
    <property type="term" value="C:cytosol"/>
    <property type="evidence" value="ECO:0007669"/>
    <property type="project" value="TreeGrafter"/>
</dbReference>
<proteinExistence type="predicted"/>
<feature type="compositionally biased region" description="Low complexity" evidence="2">
    <location>
        <begin position="440"/>
        <end position="468"/>
    </location>
</feature>
<dbReference type="GO" id="GO:0034497">
    <property type="term" value="P:protein localization to phagophore assembly site"/>
    <property type="evidence" value="ECO:0007669"/>
    <property type="project" value="TreeGrafter"/>
</dbReference>
<evidence type="ECO:0000256" key="1">
    <source>
        <dbReference type="ARBA" id="ARBA00023006"/>
    </source>
</evidence>
<feature type="region of interest" description="Disordered" evidence="2">
    <location>
        <begin position="269"/>
        <end position="337"/>
    </location>
</feature>
<keyword evidence="1" id="KW-0072">Autophagy</keyword>
<dbReference type="SUPFAM" id="SSF48452">
    <property type="entry name" value="TPR-like"/>
    <property type="match status" value="1"/>
</dbReference>
<dbReference type="AlphaFoldDB" id="A0AAW1QRA2"/>
<dbReference type="PANTHER" id="PTHR13430:SF4">
    <property type="entry name" value="AUTOPHAGY-RELATED PROTEIN 13"/>
    <property type="match status" value="1"/>
</dbReference>
<dbReference type="InterPro" id="IPR036570">
    <property type="entry name" value="HORMA_dom_sf"/>
</dbReference>
<evidence type="ECO:0000313" key="5">
    <source>
        <dbReference type="Proteomes" id="UP001489004"/>
    </source>
</evidence>
<dbReference type="GO" id="GO:1990316">
    <property type="term" value="C:Atg1/ULK1 kinase complex"/>
    <property type="evidence" value="ECO:0007669"/>
    <property type="project" value="InterPro"/>
</dbReference>
<dbReference type="Pfam" id="PF10033">
    <property type="entry name" value="ATG13"/>
    <property type="match status" value="2"/>
</dbReference>
<dbReference type="InterPro" id="IPR018731">
    <property type="entry name" value="Atg13_N"/>
</dbReference>
<accession>A0AAW1QRA2</accession>
<feature type="domain" description="Autophagy-related protein 13 N-terminal" evidence="3">
    <location>
        <begin position="13"/>
        <end position="77"/>
    </location>
</feature>
<dbReference type="GO" id="GO:0034727">
    <property type="term" value="P:piecemeal microautophagy of the nucleus"/>
    <property type="evidence" value="ECO:0007669"/>
    <property type="project" value="TreeGrafter"/>
</dbReference>
<feature type="region of interest" description="Disordered" evidence="2">
    <location>
        <begin position="430"/>
        <end position="491"/>
    </location>
</feature>
<organism evidence="4 5">
    <name type="scientific">[Myrmecia] bisecta</name>
    <dbReference type="NCBI Taxonomy" id="41462"/>
    <lineage>
        <taxon>Eukaryota</taxon>
        <taxon>Viridiplantae</taxon>
        <taxon>Chlorophyta</taxon>
        <taxon>core chlorophytes</taxon>
        <taxon>Trebouxiophyceae</taxon>
        <taxon>Trebouxiales</taxon>
        <taxon>Trebouxiaceae</taxon>
        <taxon>Myrmecia</taxon>
    </lineage>
</organism>
<sequence>MTERQKVDQIVGECFIKAAQIILNARTLQGNRSSPSDQPPKKCWFNLDIEDAGPAARDIEPWRRDTSAPLVLEIYLQPWGANEAAEARMSLSRSQLSRLDPPAIYKRMVIMLRSLYSYVRVLPAYRMYRASKRNRGNSFSLSYRLSRGRSAEAGPGSRIGSRMQTFPFTPIETPYGSMRMGVDYAPSATVTILEQTTSAPALPQIISDYIGGGQGMAGRQPLRSSLSTSLYEGRGGTQPDPCSSPPISSGAGILRGAYSPLGGFGPALGSGAGAAQQAQQPPGTPSNWMLATPPKHPGTAHSPKLRSAAGTFGSARPPPAPSAATGSTPPTHPGGISAAAAAGAMQPIPVRQYSRGVAPQPSGLSQSPDAESECCIGSIKRHTSAPVCIPGAGNNHRTLSTNDLWALARDMQQSQELPSMQCGMYKVPASAPAASHMRQPGSSSPAPRASPLGPADPVARQAAAAAPSPGHPPAPLQHQRSTGSESDCSASSFPASCSPQLPFAFTPSQHSLASLADHQVFPASYGATPLTPSPSPPISGRDISALAVIRRPSWSARSGGSSYHLDAATNLVGYSVSPVHDSLESSLLSSSTPRQFYGALPSPTSSPLTLPLTAAVSGGSFSSAYGPPRLTFPTSSDAELQQLLPDESEVDALPFAIDGDGSASPDAQRSLAAASAAQRSGGHMEAFEAVTMQCPQLVKAWVSWAQMEKRLTRGSSQDTQRCREILQRALCQNPDSAPLCQAWGLMELQRGNVLAAVMLLERCVQYDPRCSPVLKWKLVQQAKQTVGSRRKRQLPVGTNLGDMGGNSGGFA</sequence>
<feature type="region of interest" description="Disordered" evidence="2">
    <location>
        <begin position="790"/>
        <end position="811"/>
    </location>
</feature>
<comment type="caution">
    <text evidence="4">The sequence shown here is derived from an EMBL/GenBank/DDBJ whole genome shotgun (WGS) entry which is preliminary data.</text>
</comment>